<dbReference type="Gene3D" id="2.10.260.10">
    <property type="match status" value="1"/>
</dbReference>
<dbReference type="SMART" id="SM00966">
    <property type="entry name" value="SpoVT_AbrB"/>
    <property type="match status" value="1"/>
</dbReference>
<dbReference type="Proteomes" id="UP000500938">
    <property type="component" value="Chromosome"/>
</dbReference>
<reference evidence="2 3" key="1">
    <citation type="submission" date="2020-05" db="EMBL/GenBank/DDBJ databases">
        <title>Complete genome sequence of Gemmatimonas greenlandica TET16.</title>
        <authorList>
            <person name="Zeng Y."/>
        </authorList>
    </citation>
    <scope>NUCLEOTIDE SEQUENCE [LARGE SCALE GENOMIC DNA]</scope>
    <source>
        <strain evidence="2 3">TET16</strain>
    </source>
</reference>
<accession>A0A6M4IRV2</accession>
<evidence type="ECO:0000259" key="1">
    <source>
        <dbReference type="SMART" id="SM00966"/>
    </source>
</evidence>
<keyword evidence="3" id="KW-1185">Reference proteome</keyword>
<dbReference type="GO" id="GO:0003677">
    <property type="term" value="F:DNA binding"/>
    <property type="evidence" value="ECO:0007669"/>
    <property type="project" value="UniProtKB-KW"/>
</dbReference>
<protein>
    <submittedName>
        <fullName evidence="2">AbrB/MazE/SpoVT family DNA-binding domain-containing protein</fullName>
    </submittedName>
</protein>
<evidence type="ECO:0000313" key="3">
    <source>
        <dbReference type="Proteomes" id="UP000500938"/>
    </source>
</evidence>
<name>A0A6M4IRV2_9BACT</name>
<dbReference type="InterPro" id="IPR007159">
    <property type="entry name" value="SpoVT-AbrB_dom"/>
</dbReference>
<gene>
    <name evidence="2" type="ORF">HKW67_12325</name>
</gene>
<dbReference type="SUPFAM" id="SSF89447">
    <property type="entry name" value="AbrB/MazE/MraZ-like"/>
    <property type="match status" value="1"/>
</dbReference>
<dbReference type="EMBL" id="CP053085">
    <property type="protein sequence ID" value="QJR36237.1"/>
    <property type="molecule type" value="Genomic_DNA"/>
</dbReference>
<evidence type="ECO:0000313" key="2">
    <source>
        <dbReference type="EMBL" id="QJR36237.1"/>
    </source>
</evidence>
<dbReference type="Pfam" id="PF04014">
    <property type="entry name" value="MazE_antitoxin"/>
    <property type="match status" value="1"/>
</dbReference>
<dbReference type="RefSeq" id="WP_171225672.1">
    <property type="nucleotide sequence ID" value="NZ_CP053085.1"/>
</dbReference>
<dbReference type="InterPro" id="IPR037914">
    <property type="entry name" value="SpoVT-AbrB_sf"/>
</dbReference>
<feature type="domain" description="SpoVT-AbrB" evidence="1">
    <location>
        <begin position="9"/>
        <end position="52"/>
    </location>
</feature>
<organism evidence="2 3">
    <name type="scientific">Gemmatimonas groenlandica</name>
    <dbReference type="NCBI Taxonomy" id="2732249"/>
    <lineage>
        <taxon>Bacteria</taxon>
        <taxon>Pseudomonadati</taxon>
        <taxon>Gemmatimonadota</taxon>
        <taxon>Gemmatimonadia</taxon>
        <taxon>Gemmatimonadales</taxon>
        <taxon>Gemmatimonadaceae</taxon>
        <taxon>Gemmatimonas</taxon>
    </lineage>
</organism>
<sequence>MEPIELKVARIGNSRGVRLPAKTLERFAIGDRVIMEETADGILLRPDRTATPKLSWEDTARAMAAASDESWSEWDAVASDGLADITWDRPPVRRVAESKADYLARAKKKPK</sequence>
<dbReference type="KEGG" id="ggr:HKW67_12325"/>
<dbReference type="AlphaFoldDB" id="A0A6M4IRV2"/>
<proteinExistence type="predicted"/>
<keyword evidence="2" id="KW-0238">DNA-binding</keyword>